<reference evidence="2 3" key="1">
    <citation type="journal article" date="2018" name="Int. J. Syst. Evol. Microbiol.">
        <title>Zhouia spongiae sp. nov., isolated from a marine sponge.</title>
        <authorList>
            <person name="Zhuang L."/>
            <person name="Lin B."/>
            <person name="Qin F."/>
            <person name="Luo L."/>
        </authorList>
    </citation>
    <scope>NUCLEOTIDE SEQUENCE [LARGE SCALE GENOMIC DNA]</scope>
    <source>
        <strain evidence="2 3">HN-Y44</strain>
    </source>
</reference>
<sequence length="77" mass="8509">MNKLRIYLGSAAFLVAVVAAFASQNIDQETLIQYYKQTPTGCTPQTDCSPNYTGDLCDFIVYDNLGCTSEVEAYKKP</sequence>
<feature type="signal peptide" evidence="1">
    <location>
        <begin position="1"/>
        <end position="22"/>
    </location>
</feature>
<dbReference type="Proteomes" id="UP000829476">
    <property type="component" value="Chromosome"/>
</dbReference>
<proteinExistence type="predicted"/>
<dbReference type="RefSeq" id="WP_242936753.1">
    <property type="nucleotide sequence ID" value="NZ_CP094326.1"/>
</dbReference>
<organism evidence="2 3">
    <name type="scientific">Zhouia spongiae</name>
    <dbReference type="NCBI Taxonomy" id="2202721"/>
    <lineage>
        <taxon>Bacteria</taxon>
        <taxon>Pseudomonadati</taxon>
        <taxon>Bacteroidota</taxon>
        <taxon>Flavobacteriia</taxon>
        <taxon>Flavobacteriales</taxon>
        <taxon>Flavobacteriaceae</taxon>
        <taxon>Zhouia</taxon>
    </lineage>
</organism>
<evidence type="ECO:0000256" key="1">
    <source>
        <dbReference type="SAM" id="SignalP"/>
    </source>
</evidence>
<dbReference type="EMBL" id="CP094326">
    <property type="protein sequence ID" value="UNY98346.1"/>
    <property type="molecule type" value="Genomic_DNA"/>
</dbReference>
<keyword evidence="1" id="KW-0732">Signal</keyword>
<keyword evidence="3" id="KW-1185">Reference proteome</keyword>
<evidence type="ECO:0000313" key="2">
    <source>
        <dbReference type="EMBL" id="UNY98346.1"/>
    </source>
</evidence>
<name>A0ABY3YLH6_9FLAO</name>
<protein>
    <submittedName>
        <fullName evidence="2">DUF6520 family protein</fullName>
    </submittedName>
</protein>
<accession>A0ABY3YLH6</accession>
<evidence type="ECO:0000313" key="3">
    <source>
        <dbReference type="Proteomes" id="UP000829476"/>
    </source>
</evidence>
<feature type="chain" id="PRO_5047075630" evidence="1">
    <location>
        <begin position="23"/>
        <end position="77"/>
    </location>
</feature>
<gene>
    <name evidence="2" type="ORF">MQE36_14820</name>
</gene>